<dbReference type="CDD" id="cd14960">
    <property type="entry name" value="NHL_TRIM2_like"/>
    <property type="match status" value="1"/>
</dbReference>
<keyword evidence="5" id="KW-0808">Transferase</keyword>
<dbReference type="InterPro" id="IPR001258">
    <property type="entry name" value="NHL_repeat"/>
</dbReference>
<dbReference type="InterPro" id="IPR017868">
    <property type="entry name" value="Filamin/ABP280_repeat-like"/>
</dbReference>
<accession>A0A444UMR0</accession>
<keyword evidence="10" id="KW-0862">Zinc</keyword>
<feature type="region of interest" description="Disordered" evidence="15">
    <location>
        <begin position="1054"/>
        <end position="1093"/>
    </location>
</feature>
<feature type="domain" description="RING-type" evidence="16">
    <location>
        <begin position="23"/>
        <end position="64"/>
    </location>
</feature>
<dbReference type="Pfam" id="PF13445">
    <property type="entry name" value="zf-RING_UBOX"/>
    <property type="match status" value="1"/>
</dbReference>
<sequence>MASEGSSIPSPVVRQIDKQFLICSICLDRYKNPKVLPCLHTFCERCLQNYIPVHSLTLSCPVCRQTSILPEKGVSALQNNFFITNLMDVLQRSPDSSSEDSTTLETVTAVATGKPLSCPNHGGNVMEFYCPSCETAMCQECTTGEHAEHPTVPLKDVVEQHKASLQDQLDAVKNRLPEIDSALQFLSEILQQLTSQKSSIEEDIHSTFDELQKTLNVRKSVLLMELEVTYGLKQKVLQAQLDTLLQGQEGIKSSCNFTEQALHHGTETEVLLIKKQMSERLSELASQEYPLQPEENDQLDFLIETEGLKKSIHNLGTIITTNAVAYETVATGEGLRQCVVGHPTSVTITTKDKDGELCKTGNASLAAEIFTPDGSMADGEILDNKNGTYEFLYTVQKEGGFTLSLRLYDQHIKGSPFKLKVTKSTDVSPTTDGVKKRVKSPGSGHVKQKAVKRPASMFSTGKRKENPIEDDLIFRVGTKGRNKGEFTNLQGVSASSLGKILIADSNNQCVQIFSNDGQFKSRFGVRGRSPGQLQRPTGVALHPSGDIIIADYDNKWVSIFSSDGKFKTDWQHMDCKEQTDLTFQVLCNNSKYVFLVKTKIGSGKLMGPKGVSVDRNGHIIVVDNKACCVFIFQPNGKMVTKFGNRGNGDKQFAGPHFAAVNNNNEIIVTDFHNHSVKVFNQEGEFILKFGSNGEGNGQFNAPTGVAVDANGNIIVADWGNSRIQVNDTEASFAKQSLFSRHPEMVDWPSDHGWFFAKMNITQVIIPRGKTLFRVIFLPTEEGHVENSLFINTSSHGVLSYQIFGVGVSSGASNVAQQKPSVLIFPHIQRIQLTQTQGFSFVTDKKLVAQISLSEKREKHEEFEKLKQYILENISVLFVIPTGLKTNKPPFVIQKSFKVENAGDLPLKVMSMNINGYKCQGFGFEVLECHSFQMDYNSSREISIAFTPDFTSSWVIRDLTLVTGRGSLFSFTLNVTLPHHMLPLCAQVVPGPSWEENFWVVTIIFICLSLCGVCWMACRQARYILTEFSQDNSPVDTVRSSSARITGSCKTFVDSCSTSDKGKGKGSLAVANGPNRSQNGSKKNSGAQAQQHKKHKVSVYYSKYKVNPIATVATAAEEECLPMKEMDSLGDYTDQDPTTCNNNTDKDVALPEKSAQCIKGPSQSADDEGEVAACLVPMETHSNHNENLKETISSRPDLCACSSEEKLLSTQVTRIQQCSTFLPFMEKKTCEKVDTSTTELRKNTHLKKKPQERVEFNTTAANGKARRNSGKNRRKVADVVVGVPEHSVAVSTEKNRDLERKEPRNLNRSRNRYLNGKPETVKSCRNLDSPPKQLQSGENGVFPADRGCCPTLNPNYSLLYQMEKTQMPETVPAKNFTPSFAAVAAGVERNPGISSPYQTEEMWSAPSVPLTTEFRYNPPESLPCIPQGTIYNGFPWNVNSQCATTYPYCEQSTYCPVLDGNANFQNAFHGQETQSLPYATQPCWNEEETQGITSAWESTGCVGSKPYFSGTRSLSPMSSLFGSIWTPKSDPYQSQFQRDRSLSHSPQSSVSKEQAVICRQKQFSSFDPFRCHMNLDIWNSSSSRSTNSQLSNDSGYCADV</sequence>
<dbReference type="Pfam" id="PF01436">
    <property type="entry name" value="NHL"/>
    <property type="match status" value="4"/>
</dbReference>
<evidence type="ECO:0000256" key="7">
    <source>
        <dbReference type="ARBA" id="ARBA00022737"/>
    </source>
</evidence>
<evidence type="ECO:0000259" key="16">
    <source>
        <dbReference type="PROSITE" id="PS50089"/>
    </source>
</evidence>
<dbReference type="EC" id="2.3.2.27" evidence="3"/>
<dbReference type="Pfam" id="PF13883">
    <property type="entry name" value="CREG_beta-barrel"/>
    <property type="match status" value="1"/>
</dbReference>
<feature type="compositionally biased region" description="Basic residues" evidence="15">
    <location>
        <begin position="1263"/>
        <end position="1273"/>
    </location>
</feature>
<dbReference type="SMART" id="SM00336">
    <property type="entry name" value="BBOX"/>
    <property type="match status" value="1"/>
</dbReference>
<evidence type="ECO:0000256" key="10">
    <source>
        <dbReference type="ARBA" id="ARBA00022833"/>
    </source>
</evidence>
<feature type="repeat" description="NHL" evidence="13">
    <location>
        <begin position="688"/>
        <end position="729"/>
    </location>
</feature>
<proteinExistence type="inferred from homology"/>
<dbReference type="Gene3D" id="2.30.110.10">
    <property type="entry name" value="Electron Transport, Fmn-binding Protein, Chain A"/>
    <property type="match status" value="1"/>
</dbReference>
<dbReference type="Gene3D" id="2.60.40.10">
    <property type="entry name" value="Immunoglobulins"/>
    <property type="match status" value="1"/>
</dbReference>
<evidence type="ECO:0000256" key="1">
    <source>
        <dbReference type="ARBA" id="ARBA00000900"/>
    </source>
</evidence>
<dbReference type="PROSITE" id="PS50089">
    <property type="entry name" value="ZF_RING_2"/>
    <property type="match status" value="1"/>
</dbReference>
<dbReference type="EMBL" id="SCEB01214234">
    <property type="protein sequence ID" value="RXM36466.1"/>
    <property type="molecule type" value="Genomic_DNA"/>
</dbReference>
<dbReference type="Gene3D" id="3.30.160.60">
    <property type="entry name" value="Classic Zinc Finger"/>
    <property type="match status" value="1"/>
</dbReference>
<dbReference type="PROSITE" id="PS51125">
    <property type="entry name" value="NHL"/>
    <property type="match status" value="5"/>
</dbReference>
<dbReference type="CDD" id="cd20482">
    <property type="entry name" value="CC_brat-like"/>
    <property type="match status" value="1"/>
</dbReference>
<keyword evidence="6" id="KW-0479">Metal-binding</keyword>
<evidence type="ECO:0000313" key="18">
    <source>
        <dbReference type="EMBL" id="RXM36466.1"/>
    </source>
</evidence>
<dbReference type="PROSITE" id="PS50119">
    <property type="entry name" value="ZF_BBOX"/>
    <property type="match status" value="1"/>
</dbReference>
<feature type="repeat" description="NHL" evidence="13">
    <location>
        <begin position="520"/>
        <end position="563"/>
    </location>
</feature>
<comment type="catalytic activity">
    <reaction evidence="1">
        <text>S-ubiquitinyl-[E2 ubiquitin-conjugating enzyme]-L-cysteine + [acceptor protein]-L-lysine = [E2 ubiquitin-conjugating enzyme]-L-cysteine + N(6)-ubiquitinyl-[acceptor protein]-L-lysine.</text>
        <dbReference type="EC" id="2.3.2.27"/>
    </reaction>
</comment>
<gene>
    <name evidence="18" type="ORF">EOD39_11801</name>
</gene>
<feature type="coiled-coil region" evidence="14">
    <location>
        <begin position="155"/>
        <end position="203"/>
    </location>
</feature>
<feature type="region of interest" description="Disordered" evidence="15">
    <location>
        <begin position="1288"/>
        <end position="1340"/>
    </location>
</feature>
<dbReference type="PROSITE" id="PS50194">
    <property type="entry name" value="FILAMIN_REPEAT"/>
    <property type="match status" value="1"/>
</dbReference>
<name>A0A444UMR0_ACIRT</name>
<dbReference type="InterPro" id="IPR055437">
    <property type="entry name" value="TMEM131L_Ig_5"/>
</dbReference>
<dbReference type="PANTHER" id="PTHR22050">
    <property type="entry name" value="RW1 PROTEIN HOMOLOG"/>
    <property type="match status" value="1"/>
</dbReference>
<comment type="caution">
    <text evidence="18">The sequence shown here is derived from an EMBL/GenBank/DDBJ whole genome shotgun (WGS) entry which is preliminary data.</text>
</comment>
<evidence type="ECO:0000256" key="14">
    <source>
        <dbReference type="SAM" id="Coils"/>
    </source>
</evidence>
<dbReference type="InterPro" id="IPR013083">
    <property type="entry name" value="Znf_RING/FYVE/PHD"/>
</dbReference>
<evidence type="ECO:0000256" key="5">
    <source>
        <dbReference type="ARBA" id="ARBA00022679"/>
    </source>
</evidence>
<feature type="compositionally biased region" description="Low complexity" evidence="15">
    <location>
        <begin position="1305"/>
        <end position="1314"/>
    </location>
</feature>
<dbReference type="GO" id="GO:0008270">
    <property type="term" value="F:zinc ion binding"/>
    <property type="evidence" value="ECO:0007669"/>
    <property type="project" value="UniProtKB-KW"/>
</dbReference>
<feature type="region of interest" description="Disordered" evidence="15">
    <location>
        <begin position="1580"/>
        <end position="1599"/>
    </location>
</feature>
<evidence type="ECO:0000256" key="4">
    <source>
        <dbReference type="ARBA" id="ARBA00022553"/>
    </source>
</evidence>
<dbReference type="InterPro" id="IPR001298">
    <property type="entry name" value="Filamin/ABP280_rpt"/>
</dbReference>
<dbReference type="InterPro" id="IPR027370">
    <property type="entry name" value="Znf-RING_euk"/>
</dbReference>
<dbReference type="InterPro" id="IPR012349">
    <property type="entry name" value="Split_barrel_FMN-bd"/>
</dbReference>
<evidence type="ECO:0000256" key="6">
    <source>
        <dbReference type="ARBA" id="ARBA00022723"/>
    </source>
</evidence>
<dbReference type="SUPFAM" id="SSF57845">
    <property type="entry name" value="B-box zinc-binding domain"/>
    <property type="match status" value="1"/>
</dbReference>
<dbReference type="InterPro" id="IPR003649">
    <property type="entry name" value="Bbox_C"/>
</dbReference>
<evidence type="ECO:0000256" key="8">
    <source>
        <dbReference type="ARBA" id="ARBA00022771"/>
    </source>
</evidence>
<keyword evidence="14" id="KW-0175">Coiled coil</keyword>
<feature type="compositionally biased region" description="Polar residues" evidence="15">
    <location>
        <begin position="1073"/>
        <end position="1089"/>
    </location>
</feature>
<feature type="compositionally biased region" description="Basic and acidic residues" evidence="15">
    <location>
        <begin position="1292"/>
        <end position="1304"/>
    </location>
</feature>
<dbReference type="PROSITE" id="PS00518">
    <property type="entry name" value="ZF_RING_1"/>
    <property type="match status" value="1"/>
</dbReference>
<evidence type="ECO:0000259" key="17">
    <source>
        <dbReference type="PROSITE" id="PS50119"/>
    </source>
</evidence>
<dbReference type="Pfam" id="PF00643">
    <property type="entry name" value="zf-B_box"/>
    <property type="match status" value="1"/>
</dbReference>
<feature type="repeat" description="NHL" evidence="13">
    <location>
        <begin position="639"/>
        <end position="682"/>
    </location>
</feature>
<feature type="repeat" description="Filamin" evidence="12">
    <location>
        <begin position="320"/>
        <end position="421"/>
    </location>
</feature>
<dbReference type="FunFam" id="3.30.40.10:FF:000032">
    <property type="entry name" value="Tripartite motif containing 2"/>
    <property type="match status" value="1"/>
</dbReference>
<dbReference type="InterPro" id="IPR013783">
    <property type="entry name" value="Ig-like_fold"/>
</dbReference>
<dbReference type="SMART" id="SM00502">
    <property type="entry name" value="BBC"/>
    <property type="match status" value="1"/>
</dbReference>
<keyword evidence="4" id="KW-0597">Phosphoprotein</keyword>
<protein>
    <recommendedName>
        <fullName evidence="3">RING-type E3 ubiquitin transferase</fullName>
        <ecNumber evidence="3">2.3.2.27</ecNumber>
    </recommendedName>
</protein>
<keyword evidence="8 11" id="KW-0863">Zinc-finger</keyword>
<dbReference type="SUPFAM" id="SSF101898">
    <property type="entry name" value="NHL repeat"/>
    <property type="match status" value="1"/>
</dbReference>
<evidence type="ECO:0000256" key="9">
    <source>
        <dbReference type="ARBA" id="ARBA00022786"/>
    </source>
</evidence>
<dbReference type="InterPro" id="IPR014756">
    <property type="entry name" value="Ig_E-set"/>
</dbReference>
<keyword evidence="19" id="KW-1185">Reference proteome</keyword>
<comment type="similarity">
    <text evidence="2">Belongs to the TRIM/RBCC family.</text>
</comment>
<evidence type="ECO:0000256" key="2">
    <source>
        <dbReference type="ARBA" id="ARBA00008518"/>
    </source>
</evidence>
<dbReference type="SUPFAM" id="SSF57850">
    <property type="entry name" value="RING/U-box"/>
    <property type="match status" value="1"/>
</dbReference>
<dbReference type="Pfam" id="PF24501">
    <property type="entry name" value="Ig_TMEM131L_5"/>
    <property type="match status" value="1"/>
</dbReference>
<dbReference type="SMART" id="SM00557">
    <property type="entry name" value="IG_FLMN"/>
    <property type="match status" value="1"/>
</dbReference>
<evidence type="ECO:0000256" key="11">
    <source>
        <dbReference type="PROSITE-ProRule" id="PRU00024"/>
    </source>
</evidence>
<dbReference type="InterPro" id="IPR055343">
    <property type="entry name" value="CREG_beta-barrel"/>
</dbReference>
<evidence type="ECO:0000256" key="15">
    <source>
        <dbReference type="SAM" id="MobiDB-lite"/>
    </source>
</evidence>
<dbReference type="SMART" id="SM00184">
    <property type="entry name" value="RING"/>
    <property type="match status" value="1"/>
</dbReference>
<keyword evidence="7" id="KW-0677">Repeat</keyword>
<feature type="repeat" description="NHL" evidence="13">
    <location>
        <begin position="596"/>
        <end position="635"/>
    </location>
</feature>
<dbReference type="SUPFAM" id="SSF81296">
    <property type="entry name" value="E set domains"/>
    <property type="match status" value="1"/>
</dbReference>
<dbReference type="InterPro" id="IPR057750">
    <property type="entry name" value="TRIM2/3_C"/>
</dbReference>
<dbReference type="InterPro" id="IPR011042">
    <property type="entry name" value="6-blade_b-propeller_TolB-like"/>
</dbReference>
<dbReference type="Gene3D" id="3.30.40.10">
    <property type="entry name" value="Zinc/RING finger domain, C3HC4 (zinc finger)"/>
    <property type="match status" value="1"/>
</dbReference>
<dbReference type="InterPro" id="IPR001841">
    <property type="entry name" value="Znf_RING"/>
</dbReference>
<dbReference type="InterPro" id="IPR000315">
    <property type="entry name" value="Znf_B-box"/>
</dbReference>
<evidence type="ECO:0000256" key="13">
    <source>
        <dbReference type="PROSITE-ProRule" id="PRU00504"/>
    </source>
</evidence>
<keyword evidence="9" id="KW-0833">Ubl conjugation pathway</keyword>
<dbReference type="InterPro" id="IPR039877">
    <property type="entry name" value="TMEM131-like"/>
</dbReference>
<dbReference type="InterPro" id="IPR017907">
    <property type="entry name" value="Znf_RING_CS"/>
</dbReference>
<dbReference type="Pfam" id="PF00630">
    <property type="entry name" value="Filamin"/>
    <property type="match status" value="1"/>
</dbReference>
<feature type="repeat" description="NHL" evidence="13">
    <location>
        <begin position="473"/>
        <end position="516"/>
    </location>
</feature>
<evidence type="ECO:0000256" key="12">
    <source>
        <dbReference type="PROSITE-ProRule" id="PRU00087"/>
    </source>
</evidence>
<dbReference type="Proteomes" id="UP000289886">
    <property type="component" value="Unassembled WGS sequence"/>
</dbReference>
<reference evidence="18 19" key="1">
    <citation type="submission" date="2019-01" db="EMBL/GenBank/DDBJ databases">
        <title>Draft Genome and Complete Hox-Cluster Characterization of the Sterlet Sturgeon (Acipenser ruthenus).</title>
        <authorList>
            <person name="Wei Q."/>
        </authorList>
    </citation>
    <scope>NUCLEOTIDE SEQUENCE [LARGE SCALE GENOMIC DNA]</scope>
    <source>
        <strain evidence="18">WHYD16114868_AA</strain>
        <tissue evidence="18">Blood</tissue>
    </source>
</reference>
<dbReference type="FunFam" id="3.30.160.60:FF:000154">
    <property type="entry name" value="Tripartite motif-containing protein 2"/>
    <property type="match status" value="1"/>
</dbReference>
<evidence type="ECO:0000313" key="19">
    <source>
        <dbReference type="Proteomes" id="UP000289886"/>
    </source>
</evidence>
<dbReference type="GO" id="GO:0016020">
    <property type="term" value="C:membrane"/>
    <property type="evidence" value="ECO:0007669"/>
    <property type="project" value="TreeGrafter"/>
</dbReference>
<dbReference type="GO" id="GO:0061630">
    <property type="term" value="F:ubiquitin protein ligase activity"/>
    <property type="evidence" value="ECO:0007669"/>
    <property type="project" value="UniProtKB-EC"/>
</dbReference>
<feature type="domain" description="B box-type" evidence="17">
    <location>
        <begin position="113"/>
        <end position="154"/>
    </location>
</feature>
<organism evidence="18 19">
    <name type="scientific">Acipenser ruthenus</name>
    <name type="common">Sterlet sturgeon</name>
    <dbReference type="NCBI Taxonomy" id="7906"/>
    <lineage>
        <taxon>Eukaryota</taxon>
        <taxon>Metazoa</taxon>
        <taxon>Chordata</taxon>
        <taxon>Craniata</taxon>
        <taxon>Vertebrata</taxon>
        <taxon>Euteleostomi</taxon>
        <taxon>Actinopterygii</taxon>
        <taxon>Chondrostei</taxon>
        <taxon>Acipenseriformes</taxon>
        <taxon>Acipenseridae</taxon>
        <taxon>Acipenser</taxon>
    </lineage>
</organism>
<dbReference type="PANTHER" id="PTHR22050:SF2">
    <property type="entry name" value="TRANSMEMBRANE PROTEIN 131-LIKE"/>
    <property type="match status" value="1"/>
</dbReference>
<dbReference type="Gene3D" id="2.120.10.30">
    <property type="entry name" value="TolB, C-terminal domain"/>
    <property type="match status" value="1"/>
</dbReference>
<feature type="compositionally biased region" description="Low complexity" evidence="15">
    <location>
        <begin position="1580"/>
        <end position="1593"/>
    </location>
</feature>
<feature type="region of interest" description="Disordered" evidence="15">
    <location>
        <begin position="426"/>
        <end position="463"/>
    </location>
</feature>
<evidence type="ECO:0000256" key="3">
    <source>
        <dbReference type="ARBA" id="ARBA00012483"/>
    </source>
</evidence>
<feature type="region of interest" description="Disordered" evidence="15">
    <location>
        <begin position="1240"/>
        <end position="1273"/>
    </location>
</feature>
<dbReference type="FunFam" id="2.60.40.10:FF:000198">
    <property type="entry name" value="Tripartite motif-containing protein 2"/>
    <property type="match status" value="1"/>
</dbReference>